<dbReference type="GO" id="GO:0015833">
    <property type="term" value="P:peptide transport"/>
    <property type="evidence" value="ECO:0007669"/>
    <property type="project" value="TreeGrafter"/>
</dbReference>
<dbReference type="PANTHER" id="PTHR30290">
    <property type="entry name" value="PERIPLASMIC BINDING COMPONENT OF ABC TRANSPORTER"/>
    <property type="match status" value="1"/>
</dbReference>
<accession>A0A1A9GHC7</accession>
<keyword evidence="7" id="KW-1185">Reference proteome</keyword>
<dbReference type="CDD" id="cd00995">
    <property type="entry name" value="PBP2_NikA_DppA_OppA_like"/>
    <property type="match status" value="1"/>
</dbReference>
<dbReference type="SUPFAM" id="SSF53850">
    <property type="entry name" value="Periplasmic binding protein-like II"/>
    <property type="match status" value="1"/>
</dbReference>
<proteinExistence type="inferred from homology"/>
<dbReference type="PATRIC" id="fig|1300347.3.peg.563"/>
<dbReference type="PIRSF" id="PIRSF002741">
    <property type="entry name" value="MppA"/>
    <property type="match status" value="1"/>
</dbReference>
<feature type="domain" description="Solute-binding protein family 5" evidence="5">
    <location>
        <begin position="109"/>
        <end position="460"/>
    </location>
</feature>
<dbReference type="KEGG" id="ndk:I601_0561"/>
<dbReference type="GO" id="GO:1904680">
    <property type="term" value="F:peptide transmembrane transporter activity"/>
    <property type="evidence" value="ECO:0007669"/>
    <property type="project" value="TreeGrafter"/>
</dbReference>
<evidence type="ECO:0000256" key="4">
    <source>
        <dbReference type="SAM" id="SignalP"/>
    </source>
</evidence>
<evidence type="ECO:0000256" key="1">
    <source>
        <dbReference type="ARBA" id="ARBA00005695"/>
    </source>
</evidence>
<reference evidence="6 7" key="1">
    <citation type="submission" date="2016-03" db="EMBL/GenBank/DDBJ databases">
        <title>Complete genome sequence of a soil Actinobacterium, Nocardioides dokdonensis FR1436.</title>
        <authorList>
            <person name="Kwon S.-K."/>
            <person name="Kim K."/>
            <person name="Kim J.F."/>
        </authorList>
    </citation>
    <scope>NUCLEOTIDE SEQUENCE [LARGE SCALE GENOMIC DNA]</scope>
    <source>
        <strain evidence="6 7">FR1436</strain>
    </source>
</reference>
<dbReference type="Pfam" id="PF00496">
    <property type="entry name" value="SBP_bac_5"/>
    <property type="match status" value="1"/>
</dbReference>
<evidence type="ECO:0000313" key="7">
    <source>
        <dbReference type="Proteomes" id="UP000077868"/>
    </source>
</evidence>
<dbReference type="InterPro" id="IPR039424">
    <property type="entry name" value="SBP_5"/>
</dbReference>
<dbReference type="GO" id="GO:0042597">
    <property type="term" value="C:periplasmic space"/>
    <property type="evidence" value="ECO:0007669"/>
    <property type="project" value="UniProtKB-ARBA"/>
</dbReference>
<organism evidence="6 7">
    <name type="scientific">Nocardioides dokdonensis FR1436</name>
    <dbReference type="NCBI Taxonomy" id="1300347"/>
    <lineage>
        <taxon>Bacteria</taxon>
        <taxon>Bacillati</taxon>
        <taxon>Actinomycetota</taxon>
        <taxon>Actinomycetes</taxon>
        <taxon>Propionibacteriales</taxon>
        <taxon>Nocardioidaceae</taxon>
        <taxon>Nocardioides</taxon>
    </lineage>
</organism>
<keyword evidence="2" id="KW-0813">Transport</keyword>
<evidence type="ECO:0000256" key="3">
    <source>
        <dbReference type="ARBA" id="ARBA00022729"/>
    </source>
</evidence>
<dbReference type="PROSITE" id="PS51257">
    <property type="entry name" value="PROKAR_LIPOPROTEIN"/>
    <property type="match status" value="1"/>
</dbReference>
<dbReference type="Proteomes" id="UP000077868">
    <property type="component" value="Chromosome"/>
</dbReference>
<dbReference type="Gene3D" id="3.40.190.10">
    <property type="entry name" value="Periplasmic binding protein-like II"/>
    <property type="match status" value="1"/>
</dbReference>
<name>A0A1A9GHC7_9ACTN</name>
<gene>
    <name evidence="6" type="primary">hbpA_1</name>
    <name evidence="6" type="ORF">I601_0561</name>
</gene>
<dbReference type="OrthoDB" id="9764591at2"/>
<dbReference type="PANTHER" id="PTHR30290:SF9">
    <property type="entry name" value="OLIGOPEPTIDE-BINDING PROTEIN APPA"/>
    <property type="match status" value="1"/>
</dbReference>
<dbReference type="STRING" id="1300347.I601_0561"/>
<dbReference type="InterPro" id="IPR000914">
    <property type="entry name" value="SBP_5_dom"/>
</dbReference>
<dbReference type="AlphaFoldDB" id="A0A1A9GHC7"/>
<dbReference type="Gene3D" id="3.10.105.10">
    <property type="entry name" value="Dipeptide-binding Protein, Domain 3"/>
    <property type="match status" value="1"/>
</dbReference>
<dbReference type="RefSeq" id="WP_084527061.1">
    <property type="nucleotide sequence ID" value="NZ_CP015079.1"/>
</dbReference>
<protein>
    <submittedName>
        <fullName evidence="6">Heme-binding protein A</fullName>
    </submittedName>
</protein>
<evidence type="ECO:0000259" key="5">
    <source>
        <dbReference type="Pfam" id="PF00496"/>
    </source>
</evidence>
<feature type="signal peptide" evidence="4">
    <location>
        <begin position="1"/>
        <end position="26"/>
    </location>
</feature>
<feature type="chain" id="PRO_5039330694" evidence="4">
    <location>
        <begin position="27"/>
        <end position="540"/>
    </location>
</feature>
<evidence type="ECO:0000313" key="6">
    <source>
        <dbReference type="EMBL" id="ANH37013.1"/>
    </source>
</evidence>
<keyword evidence="3 4" id="KW-0732">Signal</keyword>
<sequence>MNTRISMRARVAAVLCSSALVVTGCASSDSTDEGSSSTAESAKEIYVDGLVNVEEAGDPVEGGTLKVVEYSEAATLNPIQTYATGQTGLNVMASVYDTLMRWDMESETWEPQLAESLETDDDGTTWTLTLREGVDFTDGTPLDAKAVLGSLNYYFAGYGFGGSTIQSNLDSMEATDERTVTFTFTSPWATFPQMLAGGPGLIMAPAAYKNPEKFQPIGAGPFVLDDQAPGEKTTVVANEDYFDGRPPLDAIEFLLIPTDTAKYQSLEAGEVDVAYLRQDDIVVDAVEEGWAGAMNAVSGARTLNLNAREGTPTSDVRVRQAINLAIDAGTYLQRTTDASDLADRSLMADFSTWSTDVEPVEADVEAAAALLEEAKADGFDGKVRYLGQSDASAKAGAVAIKAMLEAAGFEVTLDLVNTVADQVKKIYVDGDFDIALGGTSISDSDPYSRLYVALNSTSGSNPGRYANPDMDALLAELKTAVGPEEGLDTMAEIEELWKDEVPYINLSGGAFFEAWGDNVHGIQPTSEAAVLFDEAWISQD</sequence>
<dbReference type="GO" id="GO:0043190">
    <property type="term" value="C:ATP-binding cassette (ABC) transporter complex"/>
    <property type="evidence" value="ECO:0007669"/>
    <property type="project" value="InterPro"/>
</dbReference>
<evidence type="ECO:0000256" key="2">
    <source>
        <dbReference type="ARBA" id="ARBA00022448"/>
    </source>
</evidence>
<dbReference type="InterPro" id="IPR030678">
    <property type="entry name" value="Peptide/Ni-bd"/>
</dbReference>
<comment type="similarity">
    <text evidence="1">Belongs to the bacterial solute-binding protein 5 family.</text>
</comment>
<dbReference type="EMBL" id="CP015079">
    <property type="protein sequence ID" value="ANH37013.1"/>
    <property type="molecule type" value="Genomic_DNA"/>
</dbReference>